<keyword evidence="2" id="KW-1185">Reference proteome</keyword>
<dbReference type="RefSeq" id="XP_039122039.1">
    <property type="nucleotide sequence ID" value="XM_039266105.1"/>
</dbReference>
<reference evidence="3" key="1">
    <citation type="submission" date="2025-08" db="UniProtKB">
        <authorList>
            <consortium name="RefSeq"/>
        </authorList>
    </citation>
    <scope>IDENTIFICATION</scope>
</reference>
<dbReference type="GeneID" id="120258655"/>
<dbReference type="Pfam" id="PF03372">
    <property type="entry name" value="Exo_endo_phos"/>
    <property type="match status" value="1"/>
</dbReference>
<dbReference type="InterPro" id="IPR036691">
    <property type="entry name" value="Endo/exonu/phosph_ase_sf"/>
</dbReference>
<dbReference type="GO" id="GO:0003824">
    <property type="term" value="F:catalytic activity"/>
    <property type="evidence" value="ECO:0007669"/>
    <property type="project" value="InterPro"/>
</dbReference>
<dbReference type="SUPFAM" id="SSF56219">
    <property type="entry name" value="DNase I-like"/>
    <property type="match status" value="1"/>
</dbReference>
<dbReference type="InterPro" id="IPR005135">
    <property type="entry name" value="Endo/exonuclease/phosphatase"/>
</dbReference>
<protein>
    <submittedName>
        <fullName evidence="3">Uncharacterized protein LOC120258655</fullName>
    </submittedName>
</protein>
<feature type="domain" description="Reverse transcriptase" evidence="1">
    <location>
        <begin position="363"/>
        <end position="644"/>
    </location>
</feature>
<evidence type="ECO:0000313" key="2">
    <source>
        <dbReference type="Proteomes" id="UP001515500"/>
    </source>
</evidence>
<dbReference type="Gene3D" id="3.60.10.10">
    <property type="entry name" value="Endonuclease/exonuclease/phosphatase"/>
    <property type="match status" value="1"/>
</dbReference>
<dbReference type="PANTHER" id="PTHR33116:SF78">
    <property type="entry name" value="OS12G0587133 PROTEIN"/>
    <property type="match status" value="1"/>
</dbReference>
<dbReference type="InterPro" id="IPR043502">
    <property type="entry name" value="DNA/RNA_pol_sf"/>
</dbReference>
<sequence length="898" mass="102502">MDLKIFTWNCRGISNPRFFSRIQDVIARLKPNFLCLVETKANASRVWRFCNKLHRWWDWAAISSSGLSGGILVLWKRSIGIVTPVASSRLVLHLVITTYDKTWILSTVYNSQILSDQKLLWRSLQGFSSLSIPWLLSGDFNAISSREEHRGGNFSHYASKSSFFSDFIFSNNLFDLGFSGSRFTWCNGQEGLARRWARLDRFLANSLWLLDFQRISNTHLPRIFSDHSPLLLSAFKSAYIPKKSFRFGNCWLDYAGCHKSVLRAWAGCTNSSPLRSFSLAVSRTKQFVLGWRNSCHGNIEVEIENIEKEIRSLEDAPSSSDASWNSTWLRALHNRRNALLRQKDIYWRQRAHAHWLHHSDRNSNFFHNSVKIRHHRNRINFIKDSTDNPSLSSDFRPISLCNVCYKIVTKILATRLRSVIHKIVGPEQNGFLPGRGTFDNIIAVQEIAHSLEFDFPAHPRMILKIDIEKAFDTIEWLAILATLSRMGFPLVWINLIKSCLSSASFSIVINGQNSPWFSSSRGVRQGDPISPLIFILVSQNLSALLNKALSLQLVPGFHCALTRNFNHLMFADDLIIITLASRKIARNCVLCLNLYQSLTGQKPNLSKSQFFLPSWANRTIARSISRILGFNQGIFPFMYLGVPISPKRLPAPHFNSITNRVRNTIHSWNHSSISTAGRAILLNSSIFSVPTYHLSVMHLPVSILNDISKLARSFLLGKTGNCSGFHSIPWTVTTLPKSEGGLEIRNLSLVQHSLMAKNIFAVLNMDNRIWVDIFKIKYKDWHPWSIPSVSNASWFFKSFSKNASILKNNLHIISCNPATANLWNDPILLDLPISCKPTFWNMDFSPHEVSFMDLFDGNSLHRPTLTNLLGTSLNWDWIDKLKFDTQSVPLWVWAPRNS</sequence>
<gene>
    <name evidence="3" type="primary">LOC120258655</name>
</gene>
<dbReference type="Pfam" id="PF00078">
    <property type="entry name" value="RVT_1"/>
    <property type="match status" value="1"/>
</dbReference>
<dbReference type="Proteomes" id="UP001515500">
    <property type="component" value="Chromosome 4"/>
</dbReference>
<dbReference type="AlphaFoldDB" id="A0AB40B5L9"/>
<evidence type="ECO:0000313" key="3">
    <source>
        <dbReference type="RefSeq" id="XP_039122039.1"/>
    </source>
</evidence>
<dbReference type="PROSITE" id="PS50878">
    <property type="entry name" value="RT_POL"/>
    <property type="match status" value="1"/>
</dbReference>
<accession>A0AB40B5L9</accession>
<name>A0AB40B5L9_DIOCR</name>
<dbReference type="PANTHER" id="PTHR33116">
    <property type="entry name" value="REVERSE TRANSCRIPTASE ZINC-BINDING DOMAIN-CONTAINING PROTEIN-RELATED-RELATED"/>
    <property type="match status" value="1"/>
</dbReference>
<organism evidence="2 3">
    <name type="scientific">Dioscorea cayennensis subsp. rotundata</name>
    <name type="common">White Guinea yam</name>
    <name type="synonym">Dioscorea rotundata</name>
    <dbReference type="NCBI Taxonomy" id="55577"/>
    <lineage>
        <taxon>Eukaryota</taxon>
        <taxon>Viridiplantae</taxon>
        <taxon>Streptophyta</taxon>
        <taxon>Embryophyta</taxon>
        <taxon>Tracheophyta</taxon>
        <taxon>Spermatophyta</taxon>
        <taxon>Magnoliopsida</taxon>
        <taxon>Liliopsida</taxon>
        <taxon>Dioscoreales</taxon>
        <taxon>Dioscoreaceae</taxon>
        <taxon>Dioscorea</taxon>
    </lineage>
</organism>
<proteinExistence type="predicted"/>
<dbReference type="InterPro" id="IPR000477">
    <property type="entry name" value="RT_dom"/>
</dbReference>
<evidence type="ECO:0000259" key="1">
    <source>
        <dbReference type="PROSITE" id="PS50878"/>
    </source>
</evidence>
<dbReference type="CDD" id="cd01650">
    <property type="entry name" value="RT_nLTR_like"/>
    <property type="match status" value="1"/>
</dbReference>
<dbReference type="SUPFAM" id="SSF56672">
    <property type="entry name" value="DNA/RNA polymerases"/>
    <property type="match status" value="1"/>
</dbReference>